<evidence type="ECO:0000313" key="2">
    <source>
        <dbReference type="EMBL" id="KAF1941241.1"/>
    </source>
</evidence>
<sequence>MSQPKAAFIKIPTDKTGGFQTMPVEPEKRLSESDIRIELCTEKDVEKIAEGLYACFPEVWWNMKEPLSLRPPEQSTRVQRMAKRLLPSFTNPHMNWVKAVLTSTGEMVGVAGWLGPGNKGIHNIFLRSAIDYYGWKETMGWTDEEIDEMWEHVSDEAWNVEFAKDDEIRRELMGEEPHWFLAPLLTWPEYQGRGVGKRLLDWAFVQADSTVPVTPLYLESAPTARAVYMHCGFVPQGAVNMVRRGPAVVKGLEAEDEKKKKHDAQKGSLEKVSVEVVAKEAEADLSG</sequence>
<gene>
    <name evidence="2" type="ORF">EJ02DRAFT_455313</name>
</gene>
<dbReference type="Gene3D" id="3.40.630.30">
    <property type="match status" value="1"/>
</dbReference>
<dbReference type="CDD" id="cd04301">
    <property type="entry name" value="NAT_SF"/>
    <property type="match status" value="1"/>
</dbReference>
<dbReference type="PANTHER" id="PTHR42791:SF2">
    <property type="entry name" value="N-ACETYLTRANSFERASE DOMAIN-CONTAINING PROTEIN"/>
    <property type="match status" value="1"/>
</dbReference>
<dbReference type="OrthoDB" id="196847at2759"/>
<dbReference type="InterPro" id="IPR000182">
    <property type="entry name" value="GNAT_dom"/>
</dbReference>
<dbReference type="InterPro" id="IPR052523">
    <property type="entry name" value="Trichothecene_AcTrans"/>
</dbReference>
<dbReference type="GO" id="GO:0016747">
    <property type="term" value="F:acyltransferase activity, transferring groups other than amino-acyl groups"/>
    <property type="evidence" value="ECO:0007669"/>
    <property type="project" value="InterPro"/>
</dbReference>
<accession>A0A6A5SKU1</accession>
<dbReference type="Pfam" id="PF13508">
    <property type="entry name" value="Acetyltransf_7"/>
    <property type="match status" value="1"/>
</dbReference>
<keyword evidence="3" id="KW-1185">Reference proteome</keyword>
<dbReference type="AlphaFoldDB" id="A0A6A5SKU1"/>
<evidence type="ECO:0000313" key="3">
    <source>
        <dbReference type="Proteomes" id="UP000800038"/>
    </source>
</evidence>
<feature type="domain" description="N-acetyltransferase" evidence="1">
    <location>
        <begin position="183"/>
        <end position="234"/>
    </location>
</feature>
<proteinExistence type="predicted"/>
<organism evidence="2 3">
    <name type="scientific">Clathrospora elynae</name>
    <dbReference type="NCBI Taxonomy" id="706981"/>
    <lineage>
        <taxon>Eukaryota</taxon>
        <taxon>Fungi</taxon>
        <taxon>Dikarya</taxon>
        <taxon>Ascomycota</taxon>
        <taxon>Pezizomycotina</taxon>
        <taxon>Dothideomycetes</taxon>
        <taxon>Pleosporomycetidae</taxon>
        <taxon>Pleosporales</taxon>
        <taxon>Diademaceae</taxon>
        <taxon>Clathrospora</taxon>
    </lineage>
</organism>
<reference evidence="2" key="1">
    <citation type="journal article" date="2020" name="Stud. Mycol.">
        <title>101 Dothideomycetes genomes: a test case for predicting lifestyles and emergence of pathogens.</title>
        <authorList>
            <person name="Haridas S."/>
            <person name="Albert R."/>
            <person name="Binder M."/>
            <person name="Bloem J."/>
            <person name="Labutti K."/>
            <person name="Salamov A."/>
            <person name="Andreopoulos B."/>
            <person name="Baker S."/>
            <person name="Barry K."/>
            <person name="Bills G."/>
            <person name="Bluhm B."/>
            <person name="Cannon C."/>
            <person name="Castanera R."/>
            <person name="Culley D."/>
            <person name="Daum C."/>
            <person name="Ezra D."/>
            <person name="Gonzalez J."/>
            <person name="Henrissat B."/>
            <person name="Kuo A."/>
            <person name="Liang C."/>
            <person name="Lipzen A."/>
            <person name="Lutzoni F."/>
            <person name="Magnuson J."/>
            <person name="Mondo S."/>
            <person name="Nolan M."/>
            <person name="Ohm R."/>
            <person name="Pangilinan J."/>
            <person name="Park H.-J."/>
            <person name="Ramirez L."/>
            <person name="Alfaro M."/>
            <person name="Sun H."/>
            <person name="Tritt A."/>
            <person name="Yoshinaga Y."/>
            <person name="Zwiers L.-H."/>
            <person name="Turgeon B."/>
            <person name="Goodwin S."/>
            <person name="Spatafora J."/>
            <person name="Crous P."/>
            <person name="Grigoriev I."/>
        </authorList>
    </citation>
    <scope>NUCLEOTIDE SEQUENCE</scope>
    <source>
        <strain evidence="2">CBS 161.51</strain>
    </source>
</reference>
<dbReference type="Proteomes" id="UP000800038">
    <property type="component" value="Unassembled WGS sequence"/>
</dbReference>
<evidence type="ECO:0000259" key="1">
    <source>
        <dbReference type="Pfam" id="PF13508"/>
    </source>
</evidence>
<name>A0A6A5SKU1_9PLEO</name>
<dbReference type="EMBL" id="ML976050">
    <property type="protein sequence ID" value="KAF1941241.1"/>
    <property type="molecule type" value="Genomic_DNA"/>
</dbReference>
<dbReference type="SUPFAM" id="SSF55729">
    <property type="entry name" value="Acyl-CoA N-acyltransferases (Nat)"/>
    <property type="match status" value="1"/>
</dbReference>
<dbReference type="InterPro" id="IPR016181">
    <property type="entry name" value="Acyl_CoA_acyltransferase"/>
</dbReference>
<protein>
    <recommendedName>
        <fullName evidence="1">N-acetyltransferase domain-containing protein</fullName>
    </recommendedName>
</protein>
<dbReference type="PANTHER" id="PTHR42791">
    <property type="entry name" value="GNAT FAMILY ACETYLTRANSFERASE"/>
    <property type="match status" value="1"/>
</dbReference>